<organism evidence="3 4">
    <name type="scientific">Microbaculum marinum</name>
    <dbReference type="NCBI Taxonomy" id="1764581"/>
    <lineage>
        <taxon>Bacteria</taxon>
        <taxon>Pseudomonadati</taxon>
        <taxon>Pseudomonadota</taxon>
        <taxon>Alphaproteobacteria</taxon>
        <taxon>Hyphomicrobiales</taxon>
        <taxon>Tepidamorphaceae</taxon>
        <taxon>Microbaculum</taxon>
    </lineage>
</organism>
<dbReference type="FunFam" id="3.40.50.720:FF:000084">
    <property type="entry name" value="Short-chain dehydrogenase reductase"/>
    <property type="match status" value="1"/>
</dbReference>
<evidence type="ECO:0000313" key="3">
    <source>
        <dbReference type="EMBL" id="MEJ8574240.1"/>
    </source>
</evidence>
<keyword evidence="4" id="KW-1185">Reference proteome</keyword>
<dbReference type="PRINTS" id="PR00080">
    <property type="entry name" value="SDRFAMILY"/>
</dbReference>
<comment type="similarity">
    <text evidence="1">Belongs to the short-chain dehydrogenases/reductases (SDR) family.</text>
</comment>
<dbReference type="InterPro" id="IPR020904">
    <property type="entry name" value="Sc_DH/Rdtase_CS"/>
</dbReference>
<accession>A0AAW9RQR1</accession>
<comment type="caution">
    <text evidence="3">The sequence shown here is derived from an EMBL/GenBank/DDBJ whole genome shotgun (WGS) entry which is preliminary data.</text>
</comment>
<dbReference type="RefSeq" id="WP_340331943.1">
    <property type="nucleotide sequence ID" value="NZ_JAZHOF010000011.1"/>
</dbReference>
<dbReference type="AlphaFoldDB" id="A0AAW9RQR1"/>
<protein>
    <submittedName>
        <fullName evidence="3">SDR family NAD(P)-dependent oxidoreductase</fullName>
    </submittedName>
</protein>
<dbReference type="PANTHER" id="PTHR24321:SF8">
    <property type="entry name" value="ESTRADIOL 17-BETA-DEHYDROGENASE 8-RELATED"/>
    <property type="match status" value="1"/>
</dbReference>
<gene>
    <name evidence="3" type="ORF">V3328_22340</name>
</gene>
<dbReference type="CDD" id="cd05233">
    <property type="entry name" value="SDR_c"/>
    <property type="match status" value="1"/>
</dbReference>
<dbReference type="InterPro" id="IPR002347">
    <property type="entry name" value="SDR_fam"/>
</dbReference>
<evidence type="ECO:0000313" key="4">
    <source>
        <dbReference type="Proteomes" id="UP001378188"/>
    </source>
</evidence>
<dbReference type="SUPFAM" id="SSF51735">
    <property type="entry name" value="NAD(P)-binding Rossmann-fold domains"/>
    <property type="match status" value="1"/>
</dbReference>
<dbReference type="PROSITE" id="PS00061">
    <property type="entry name" value="ADH_SHORT"/>
    <property type="match status" value="1"/>
</dbReference>
<dbReference type="EMBL" id="JAZHOF010000011">
    <property type="protein sequence ID" value="MEJ8574240.1"/>
    <property type="molecule type" value="Genomic_DNA"/>
</dbReference>
<dbReference type="InterPro" id="IPR036291">
    <property type="entry name" value="NAD(P)-bd_dom_sf"/>
</dbReference>
<sequence>MASSTGGRHSDLRSGSLGRQQKICVVTGGASGLGRAIALTLAGQGMAVAIGDLQEDAGSEVVASMEDAGGTGAYWPLDVADGASVAGFFDHVLERFGRIDCAVNNAGIEGQKKFVADYPEDDWRRVVDVNLTGVFLCMKHELNAMLPNRSGSIVNVGSTASLRGTASMSAYTAAKHGIVGLTKSAALEYADRNIRINAVCPGSFRTPMSDRLNDGDFSTVEQRTPMKRVAPAEEIAESVVWLALGQATFITGVALPIDGGKLAGSPQ</sequence>
<dbReference type="PANTHER" id="PTHR24321">
    <property type="entry name" value="DEHYDROGENASES, SHORT CHAIN"/>
    <property type="match status" value="1"/>
</dbReference>
<dbReference type="NCBIfam" id="NF005559">
    <property type="entry name" value="PRK07231.1"/>
    <property type="match status" value="1"/>
</dbReference>
<reference evidence="3 4" key="1">
    <citation type="submission" date="2024-02" db="EMBL/GenBank/DDBJ databases">
        <title>Genome analysis and characterization of Microbaculum marinisediminis sp. nov., isolated from marine sediment.</title>
        <authorList>
            <person name="Du Z.-J."/>
            <person name="Ye Y.-Q."/>
            <person name="Zhang Z.-R."/>
            <person name="Yuan S.-M."/>
            <person name="Zhang X.-Y."/>
        </authorList>
    </citation>
    <scope>NUCLEOTIDE SEQUENCE [LARGE SCALE GENOMIC DNA]</scope>
    <source>
        <strain evidence="3 4">SDUM1044001</strain>
    </source>
</reference>
<proteinExistence type="inferred from homology"/>
<dbReference type="Pfam" id="PF13561">
    <property type="entry name" value="adh_short_C2"/>
    <property type="match status" value="1"/>
</dbReference>
<dbReference type="Proteomes" id="UP001378188">
    <property type="component" value="Unassembled WGS sequence"/>
</dbReference>
<evidence type="ECO:0000256" key="1">
    <source>
        <dbReference type="ARBA" id="ARBA00006484"/>
    </source>
</evidence>
<keyword evidence="2" id="KW-0560">Oxidoreductase</keyword>
<name>A0AAW9RQR1_9HYPH</name>
<dbReference type="PRINTS" id="PR00081">
    <property type="entry name" value="GDHRDH"/>
</dbReference>
<dbReference type="Gene3D" id="3.40.50.720">
    <property type="entry name" value="NAD(P)-binding Rossmann-like Domain"/>
    <property type="match status" value="1"/>
</dbReference>
<evidence type="ECO:0000256" key="2">
    <source>
        <dbReference type="ARBA" id="ARBA00023002"/>
    </source>
</evidence>
<dbReference type="GO" id="GO:0016491">
    <property type="term" value="F:oxidoreductase activity"/>
    <property type="evidence" value="ECO:0007669"/>
    <property type="project" value="UniProtKB-KW"/>
</dbReference>